<feature type="transmembrane region" description="Helical" evidence="1">
    <location>
        <begin position="12"/>
        <end position="30"/>
    </location>
</feature>
<evidence type="ECO:0000256" key="1">
    <source>
        <dbReference type="SAM" id="Phobius"/>
    </source>
</evidence>
<feature type="transmembrane region" description="Helical" evidence="1">
    <location>
        <begin position="129"/>
        <end position="149"/>
    </location>
</feature>
<dbReference type="EMBL" id="FORM01000005">
    <property type="protein sequence ID" value="SFJ22376.1"/>
    <property type="molecule type" value="Genomic_DNA"/>
</dbReference>
<keyword evidence="1" id="KW-0812">Transmembrane</keyword>
<dbReference type="Proteomes" id="UP000199559">
    <property type="component" value="Unassembled WGS sequence"/>
</dbReference>
<sequence>MKKKIRPNWKIIIAESIGIIFLIHGISRLHKSYYSDIWKAFLESNSIKLKNLPEISLGDFLLESIMFGFYVLIASVVILLLIKWKMKLPLINTVLSLILVFLLFPIGFFEIDFITGLFNSIGAIFTNDIGFSFLISGLILTLIGLAILWKGIKINKNYTQHRV</sequence>
<gene>
    <name evidence="2" type="ORF">SAMN05443431_105172</name>
</gene>
<dbReference type="AlphaFoldDB" id="A0A1I3PMY4"/>
<evidence type="ECO:0000313" key="3">
    <source>
        <dbReference type="Proteomes" id="UP000199559"/>
    </source>
</evidence>
<keyword evidence="1" id="KW-0472">Membrane</keyword>
<accession>A0A1I3PMY4</accession>
<keyword evidence="1" id="KW-1133">Transmembrane helix</keyword>
<keyword evidence="3" id="KW-1185">Reference proteome</keyword>
<feature type="transmembrane region" description="Helical" evidence="1">
    <location>
        <begin position="60"/>
        <end position="82"/>
    </location>
</feature>
<organism evidence="2 3">
    <name type="scientific">Olleya namhaensis</name>
    <dbReference type="NCBI Taxonomy" id="1144750"/>
    <lineage>
        <taxon>Bacteria</taxon>
        <taxon>Pseudomonadati</taxon>
        <taxon>Bacteroidota</taxon>
        <taxon>Flavobacteriia</taxon>
        <taxon>Flavobacteriales</taxon>
        <taxon>Flavobacteriaceae</taxon>
    </lineage>
</organism>
<reference evidence="3" key="1">
    <citation type="submission" date="2016-10" db="EMBL/GenBank/DDBJ databases">
        <authorList>
            <person name="Varghese N."/>
            <person name="Submissions S."/>
        </authorList>
    </citation>
    <scope>NUCLEOTIDE SEQUENCE [LARGE SCALE GENOMIC DNA]</scope>
    <source>
        <strain evidence="3">DSM 28881</strain>
    </source>
</reference>
<evidence type="ECO:0000313" key="2">
    <source>
        <dbReference type="EMBL" id="SFJ22376.1"/>
    </source>
</evidence>
<protein>
    <submittedName>
        <fullName evidence="2">Uncharacterized protein</fullName>
    </submittedName>
</protein>
<proteinExistence type="predicted"/>
<dbReference type="RefSeq" id="WP_090839852.1">
    <property type="nucleotide sequence ID" value="NZ_FORM01000005.1"/>
</dbReference>
<feature type="transmembrane region" description="Helical" evidence="1">
    <location>
        <begin position="89"/>
        <end position="109"/>
    </location>
</feature>
<name>A0A1I3PMY4_9FLAO</name>